<feature type="compositionally biased region" description="Low complexity" evidence="9">
    <location>
        <begin position="2273"/>
        <end position="2304"/>
    </location>
</feature>
<dbReference type="PROSITE" id="PS52008">
    <property type="entry name" value="GH81"/>
    <property type="match status" value="1"/>
</dbReference>
<dbReference type="Gene3D" id="2.60.40.10">
    <property type="entry name" value="Immunoglobulins"/>
    <property type="match status" value="1"/>
</dbReference>
<evidence type="ECO:0000313" key="13">
    <source>
        <dbReference type="Proteomes" id="UP000284779"/>
    </source>
</evidence>
<dbReference type="InterPro" id="IPR008964">
    <property type="entry name" value="Invasin/intimin_cell_adhesion"/>
</dbReference>
<dbReference type="InterPro" id="IPR059177">
    <property type="entry name" value="GH29D-like_dom"/>
</dbReference>
<dbReference type="PROSITE" id="PS50022">
    <property type="entry name" value="FA58C_3"/>
    <property type="match status" value="3"/>
</dbReference>
<dbReference type="EMBL" id="QSFD01000001">
    <property type="protein sequence ID" value="RHA20703.1"/>
    <property type="molecule type" value="Genomic_DNA"/>
</dbReference>
<evidence type="ECO:0000259" key="11">
    <source>
        <dbReference type="PROSITE" id="PS50022"/>
    </source>
</evidence>
<evidence type="ECO:0000256" key="9">
    <source>
        <dbReference type="SAM" id="MobiDB-lite"/>
    </source>
</evidence>
<dbReference type="InterPro" id="IPR000421">
    <property type="entry name" value="FA58C"/>
</dbReference>
<evidence type="ECO:0000256" key="6">
    <source>
        <dbReference type="ARBA" id="ARBA00023295"/>
    </source>
</evidence>
<feature type="compositionally biased region" description="Low complexity" evidence="9">
    <location>
        <begin position="2313"/>
        <end position="2329"/>
    </location>
</feature>
<dbReference type="PANTHER" id="PTHR31983">
    <property type="entry name" value="ENDO-1,3(4)-BETA-GLUCANASE 1"/>
    <property type="match status" value="1"/>
</dbReference>
<dbReference type="Gene3D" id="2.60.40.1080">
    <property type="match status" value="2"/>
</dbReference>
<feature type="region of interest" description="Disordered" evidence="9">
    <location>
        <begin position="2271"/>
        <end position="2358"/>
    </location>
</feature>
<protein>
    <recommendedName>
        <fullName evidence="3">glucan endo-1,3-beta-D-glucosidase</fullName>
        <ecNumber evidence="3">3.2.1.39</ecNumber>
    </recommendedName>
</protein>
<dbReference type="InterPro" id="IPR040720">
    <property type="entry name" value="GH81_C"/>
</dbReference>
<keyword evidence="8" id="KW-0624">Polysaccharide degradation</keyword>
<dbReference type="EC" id="3.2.1.39" evidence="3"/>
<feature type="domain" description="F5/8 type C" evidence="11">
    <location>
        <begin position="22"/>
        <end position="116"/>
    </location>
</feature>
<dbReference type="RefSeq" id="WP_117969239.1">
    <property type="nucleotide sequence ID" value="NZ_CATWJF010000011.1"/>
</dbReference>
<dbReference type="InterPro" id="IPR005200">
    <property type="entry name" value="Endo-beta-glucanase"/>
</dbReference>
<dbReference type="InterPro" id="IPR003343">
    <property type="entry name" value="Big_2"/>
</dbReference>
<dbReference type="Gene3D" id="2.60.120.260">
    <property type="entry name" value="Galactose-binding domain-like"/>
    <property type="match status" value="5"/>
</dbReference>
<dbReference type="Pfam" id="PF13290">
    <property type="entry name" value="CHB_HEX_C_1"/>
    <property type="match status" value="2"/>
</dbReference>
<evidence type="ECO:0000256" key="2">
    <source>
        <dbReference type="ARBA" id="ARBA00010730"/>
    </source>
</evidence>
<evidence type="ECO:0000256" key="10">
    <source>
        <dbReference type="SAM" id="SignalP"/>
    </source>
</evidence>
<evidence type="ECO:0000313" key="12">
    <source>
        <dbReference type="EMBL" id="RHA20703.1"/>
    </source>
</evidence>
<dbReference type="SUPFAM" id="SSF49373">
    <property type="entry name" value="Invasin/intimin cell-adhesion fragments"/>
    <property type="match status" value="2"/>
</dbReference>
<dbReference type="Pfam" id="PF00754">
    <property type="entry name" value="F5_F8_type_C"/>
    <property type="match status" value="3"/>
</dbReference>
<dbReference type="SUPFAM" id="SSF49785">
    <property type="entry name" value="Galactose-binding domain-like"/>
    <property type="match status" value="5"/>
</dbReference>
<dbReference type="PANTHER" id="PTHR31983:SF0">
    <property type="entry name" value="GLUCAN ENDO-1,3-BETA-D-GLUCOSIDASE 2"/>
    <property type="match status" value="1"/>
</dbReference>
<dbReference type="Pfam" id="PF02368">
    <property type="entry name" value="Big_2"/>
    <property type="match status" value="2"/>
</dbReference>
<evidence type="ECO:0000256" key="8">
    <source>
        <dbReference type="ARBA" id="ARBA00023326"/>
    </source>
</evidence>
<keyword evidence="4" id="KW-0378">Hydrolase</keyword>
<dbReference type="GO" id="GO:0000272">
    <property type="term" value="P:polysaccharide catabolic process"/>
    <property type="evidence" value="ECO:0007669"/>
    <property type="project" value="UniProtKB-KW"/>
</dbReference>
<dbReference type="SMART" id="SM00060">
    <property type="entry name" value="FN3"/>
    <property type="match status" value="2"/>
</dbReference>
<feature type="domain" description="F5/8 type C" evidence="11">
    <location>
        <begin position="367"/>
        <end position="471"/>
    </location>
</feature>
<dbReference type="GO" id="GO:0071555">
    <property type="term" value="P:cell wall organization"/>
    <property type="evidence" value="ECO:0007669"/>
    <property type="project" value="UniProtKB-KW"/>
</dbReference>
<evidence type="ECO:0000256" key="5">
    <source>
        <dbReference type="ARBA" id="ARBA00023277"/>
    </source>
</evidence>
<evidence type="ECO:0000256" key="7">
    <source>
        <dbReference type="ARBA" id="ARBA00023316"/>
    </source>
</evidence>
<dbReference type="InterPro" id="IPR008979">
    <property type="entry name" value="Galactose-bd-like_sf"/>
</dbReference>
<comment type="similarity">
    <text evidence="2">Belongs to the glycosyl hydrolase 81 family.</text>
</comment>
<reference evidence="12 13" key="1">
    <citation type="submission" date="2018-08" db="EMBL/GenBank/DDBJ databases">
        <title>A genome reference for cultivated species of the human gut microbiota.</title>
        <authorList>
            <person name="Zou Y."/>
            <person name="Xue W."/>
            <person name="Luo G."/>
        </authorList>
    </citation>
    <scope>NUCLEOTIDE SEQUENCE [LARGE SCALE GENOMIC DNA]</scope>
    <source>
        <strain evidence="12 13">AM44-11BH</strain>
    </source>
</reference>
<keyword evidence="13" id="KW-1185">Reference proteome</keyword>
<dbReference type="Pfam" id="PF22633">
    <property type="entry name" value="F5_F8_type_C_2"/>
    <property type="match status" value="1"/>
</dbReference>
<keyword evidence="10" id="KW-0732">Signal</keyword>
<gene>
    <name evidence="12" type="ORF">DW944_00620</name>
</gene>
<keyword evidence="5" id="KW-0119">Carbohydrate metabolism</keyword>
<feature type="chain" id="PRO_5038685010" description="glucan endo-1,3-beta-D-glucosidase" evidence="10">
    <location>
        <begin position="22"/>
        <end position="2459"/>
    </location>
</feature>
<feature type="signal peptide" evidence="10">
    <location>
        <begin position="1"/>
        <end position="21"/>
    </location>
</feature>
<dbReference type="Proteomes" id="UP000284779">
    <property type="component" value="Unassembled WGS sequence"/>
</dbReference>
<accession>A0A413RD49</accession>
<comment type="caution">
    <text evidence="12">The sequence shown here is derived from an EMBL/GenBank/DDBJ whole genome shotgun (WGS) entry which is preliminary data.</text>
</comment>
<dbReference type="GO" id="GO:0052861">
    <property type="term" value="F:endo-1,3(4)-beta-glucanase activity"/>
    <property type="evidence" value="ECO:0007669"/>
    <property type="project" value="InterPro"/>
</dbReference>
<name>A0A413RD49_9FIRM</name>
<keyword evidence="7" id="KW-0961">Cell wall biogenesis/degradation</keyword>
<organism evidence="12 13">
    <name type="scientific">Eubacterium ventriosum</name>
    <dbReference type="NCBI Taxonomy" id="39496"/>
    <lineage>
        <taxon>Bacteria</taxon>
        <taxon>Bacillati</taxon>
        <taxon>Bacillota</taxon>
        <taxon>Clostridia</taxon>
        <taxon>Eubacteriales</taxon>
        <taxon>Eubacteriaceae</taxon>
        <taxon>Eubacterium</taxon>
    </lineage>
</organism>
<proteinExistence type="inferred from homology"/>
<sequence>MLKNMKKALSLTLVTAMVVTICPQGQLVNISAADNTPYCISEGRPVYVSSGKNEDYAVDGDTSTRWESDYKNKIEWMYVDLGAKADLDHVYLKWEAAYAKSYQIQFSNDEENWTTVYTKGNGSGSEETPEETVKPGAMAINIGKKQKNDNGTISSVLSWSAVSGAVTYKIFVENNGQEEVATAPDGFTFDKDSRIDLINNVRLLEGIHKYIVRAYNSKGEVITSGEVTISGDVTEEETTTETPTEPGETAPVVDEKEQTIDLTKVITNKEDRHARYVRILMTEKALPDYGYSLFEFQVYGTNGVVERPVDYGVNLALNKPVKSRSNTVKSGDTTKEVNTRDEWWMYDSDGNLREDAYNNVKPENAVDGNTKSSFTSYQGDDQWIYVDLQKEYTIGRVVVNFNSDAAKMYDIQVSNDAKTWKTVHRNLRGYANMIDDVTMYQKNVRYVRILGYTKVESGSGVGINELSVYEYREGDSKENETIAPLPTRQVINNKNGKGSYVSGEMYKEKNKLPTFVNEETIKTPIDSNSWWSSAMVQTFSNLLCSTPLKAKFSTKGLGVLLATAGWVGTRKETDLGTDQSTETGIDFYVLPEKYNSKKGYDRVESYGDYSVQLGLMDNSGMQMKSTVVKGLPYIFSEFCDNTTFFINSSSITEFFDGNGNSILAKEGDTITTDHIGFKSMDDENTKAKNDGSYYCMNVPEGTTFKVMVAGSRYNVKVTFPSKNENYMSLAAMTKKGDIDRYYKHGYAFVTNTHVGYTFDQANNKVVTTYTATTKTMRKGFSNETMHCLFPHQWKYSSDADNPDAIYYSIRGDMKSIWANEYKTTQQFSGLLPTFTKPDSSMFNTTEMVEYLNQVVASKINTAPVADAYWEGKNVHPLAISALMADQLGETEIREKLLKKLKSIMVDWFTYDGEDDDCYLIYNKDWGTLYYPESSFGANAAICDHHFTYGYFMFGAAVLATYDKQFYNDYKDMIELLVRDYADPKEPEDDGNMFCKFRAFDQYSGHSWAGGYADSDSGNNQESASEALFSWVGMYLWGEVSQNSTYIDAGAYGFTTEMEAIEQYWFDYDETNWLGDHPDRVADQAYDYPFQGTGQIYGASMGYGTYFGGQPVYVYGIQWLPISEYLTNYGMNQEKCAKIYQGLVDDTNYAINIEKKLFDQDLANGVSADDSWHNPDKYVTPDNGWQHITWPFLSQTNAQSAYDKFEANVTNVQVEDRANTLWFISAMDQLGYRTNDYMVTGNITGSVYRKDTNGKTVYTAEVWNATDKTQTVAIKDKFGKQIGKANIGAKAFVSFNIDTEKQFELTQTATPTVKAKALATGKVTEDVTGKVTFDDTQLVELSCSDVDAKIYYTTDGTIPTTESKEYTGKILISSNTTLKAVAVKDGYLDSAYSATVFEIAGDTVSSSDNLGLKKKATASSSKGANTADMILDGTTDTRWQADNEADDEWIQVDLGSVQAVNAVTINWEAAYAAKYEIQVSTDGKEWTTVAKENGMVGEITSSFVATKARYVKMQGVSRGTQYGYSIYEIQVFGAVQAKAPTITPVSGTYKGTQTVTMSTAVKGAEIKYTIDGATPTEDSATYEGPITVDKSVTIKAVTYRKGMLLSDPVQSDIIIEGTISLNKTEATVAIGNKLQLSAITDQSVTFSSDNAGVAKVDANGLVEGVSKGTATITAKAANGQKATCKITVTDPVHITSIEIAPQNLEIKNKNSETLKLTINPSNTTDDTTVTWTSKDEKIATVNDAGTVTAKSEGTTTITAKIGKFEATCEVTVLPITVEEMVADGQFNIGLGKNVVALPNKQDGEGGSESDITDGNFEGKHIATAFATTGTSYTIDLGDAYDSATIDKLVVKYKENNGGDTPVNGYEIQYSTNGVDFETVKKVTGDSVKDACENKNCVDTQDMTGVTGAVRYIRFYYPEAYTWGVQVREIAALSTDKNAKKAELQYCDDPAEVTVKSDKYCQITYTIKAGENQDDYKYMVYLNNNLVGDRVTAGTYTIDNLDAGTYTVKVVSYYNKLTSKGISKEVKVDDGSLKDYINTVRNISKGAKITVDKVYEGEGNQDVSSLTDGIVSDNNGVCVHTEHGAQTATINMDLGENYPISNIEEFLIAFKADNTYAKTYTVEFSADGQNFQEMVNVKDAKYKTVMENKIDQSAYNYDTVRYVRVKLNDGSYNWGYQISEVAIMGSDVYMPVEPEGLVVESPTYNTVTVTWTGADNGQTYWVYIDGKVKDMNLATAGTYIYNNIDAGTHIVKVTSRLNGIESKGVTKEVVVDNQPTTTPELTTTTKPTPTTTKPTPTTDKPSETTTQAPTINPSGTTEVTTKPGETTQATTKADETTKSGENTSDIGNGGNTTVAPSASSDINVKVGKTKVTKATKKKRTTKAKISLKKVAGAKGYEVRVSTTKKFKAKKTITKVFKRNKLTFKKLKKNKKYYVQARAFTVINGNKKYGPWSAKKKMKLTK</sequence>
<dbReference type="InterPro" id="IPR013783">
    <property type="entry name" value="Ig-like_fold"/>
</dbReference>
<evidence type="ECO:0000256" key="1">
    <source>
        <dbReference type="ARBA" id="ARBA00000382"/>
    </source>
</evidence>
<comment type="catalytic activity">
    <reaction evidence="1">
        <text>Hydrolysis of (1-&gt;3)-beta-D-glucosidic linkages in (1-&gt;3)-beta-D-glucans.</text>
        <dbReference type="EC" id="3.2.1.39"/>
    </reaction>
</comment>
<feature type="compositionally biased region" description="Polar residues" evidence="9">
    <location>
        <begin position="2337"/>
        <end position="2358"/>
    </location>
</feature>
<evidence type="ECO:0000256" key="4">
    <source>
        <dbReference type="ARBA" id="ARBA00022801"/>
    </source>
</evidence>
<evidence type="ECO:0000256" key="3">
    <source>
        <dbReference type="ARBA" id="ARBA00012780"/>
    </source>
</evidence>
<keyword evidence="6" id="KW-0326">Glycosidase</keyword>
<dbReference type="Pfam" id="PF17652">
    <property type="entry name" value="Glyco_hydro81C"/>
    <property type="match status" value="1"/>
</dbReference>
<dbReference type="InterPro" id="IPR003961">
    <property type="entry name" value="FN3_dom"/>
</dbReference>
<dbReference type="GO" id="GO:0042973">
    <property type="term" value="F:glucan endo-1,3-beta-D-glucosidase activity"/>
    <property type="evidence" value="ECO:0007669"/>
    <property type="project" value="UniProtKB-EC"/>
</dbReference>
<dbReference type="SMART" id="SM00635">
    <property type="entry name" value="BID_2"/>
    <property type="match status" value="2"/>
</dbReference>
<feature type="domain" description="F5/8 type C" evidence="11">
    <location>
        <begin position="1390"/>
        <end position="1533"/>
    </location>
</feature>